<name>A0A3G4S912_NPVSL</name>
<reference evidence="1" key="1">
    <citation type="submission" date="2018-02" db="EMBL/GenBank/DDBJ databases">
        <title>Genome analyses of the Tunisian isolate of Spodoptera littoralis#nucleopolyhedrovirus SpliNPV-Tun2 and biological activity identification.</title>
        <authorList>
            <person name="Ben Tiba S."/>
            <person name="Wennmann J.T."/>
            <person name="Laarif A."/>
            <person name="Larem A."/>
            <person name="Fattouch S."/>
            <person name="Jehle J.A."/>
        </authorList>
    </citation>
    <scope>NUCLEOTIDE SEQUENCE</scope>
    <source>
        <strain evidence="1">SpliNPV-Tun2</strain>
    </source>
</reference>
<sequence>MTIYFILKLKLIRFETLSYFIPVRHPHVGVSDTANLICLRSECRVSTTDSRDIVRIPGSRARLRVC</sequence>
<dbReference type="EMBL" id="MG958660">
    <property type="protein sequence ID" value="AYU75295.1"/>
    <property type="molecule type" value="Genomic_DNA"/>
</dbReference>
<organismHost>
    <name type="scientific">Lepidoptera</name>
    <name type="common">moths &amp; butterflies</name>
    <dbReference type="NCBI Taxonomy" id="7088"/>
</organismHost>
<proteinExistence type="predicted"/>
<evidence type="ECO:0000313" key="1">
    <source>
        <dbReference type="EMBL" id="AYU75295.1"/>
    </source>
</evidence>
<accession>A0A3G4S912</accession>
<gene>
    <name evidence="1" type="primary">ORF107</name>
</gene>
<organism evidence="1">
    <name type="scientific">Spodoptera littoralis nuclear polyhedrosis virus</name>
    <name type="common">SlNPV</name>
    <dbReference type="NCBI Taxonomy" id="10456"/>
    <lineage>
        <taxon>Viruses</taxon>
        <taxon>Viruses incertae sedis</taxon>
        <taxon>Naldaviricetes</taxon>
        <taxon>Lefavirales</taxon>
        <taxon>Baculoviridae</taxon>
        <taxon>Alphabaculovirus</taxon>
        <taxon>Alphabaculovirus splittoralis</taxon>
    </lineage>
</organism>
<protein>
    <submittedName>
        <fullName evidence="1">Uncharacterized protein</fullName>
    </submittedName>
</protein>